<reference evidence="4 5" key="1">
    <citation type="submission" date="2017-09" db="EMBL/GenBank/DDBJ databases">
        <title>Mesorhizobum sanjuanii sp. nov. isolated from nodules of Lotus tenuis in saline-alkaline lowlands of Flooding Pampa.</title>
        <authorList>
            <person name="Sannazzaro A.I."/>
            <person name="Torres Tejerizo G.A."/>
            <person name="Fontana F."/>
            <person name="Cumpa Velazquez L.M."/>
            <person name="Hansen L."/>
            <person name="Pistorio M."/>
            <person name="Estrella M.J."/>
        </authorList>
    </citation>
    <scope>NUCLEOTIDE SEQUENCE [LARGE SCALE GENOMIC DNA]</scope>
    <source>
        <strain evidence="4 5">BSA136</strain>
    </source>
</reference>
<dbReference type="SFLD" id="SFLDF00035">
    <property type="entry name" value="phosphoglycolate_phosphatase"/>
    <property type="match status" value="1"/>
</dbReference>
<proteinExistence type="inferred from homology"/>
<dbReference type="SUPFAM" id="SSF56784">
    <property type="entry name" value="HAD-like"/>
    <property type="match status" value="1"/>
</dbReference>
<dbReference type="PANTHER" id="PTHR42896">
    <property type="entry name" value="XYLULOSE-1,5-BISPHOSPHATE (XUBP) PHOSPHATASE"/>
    <property type="match status" value="1"/>
</dbReference>
<dbReference type="AlphaFoldDB" id="A0A2A6FAQ2"/>
<dbReference type="SFLD" id="SFLDS00003">
    <property type="entry name" value="Haloacid_Dehalogenase"/>
    <property type="match status" value="1"/>
</dbReference>
<protein>
    <submittedName>
        <fullName evidence="4">Phosphatase</fullName>
    </submittedName>
</protein>
<dbReference type="GO" id="GO:0016787">
    <property type="term" value="F:hydrolase activity"/>
    <property type="evidence" value="ECO:0007669"/>
    <property type="project" value="UniProtKB-KW"/>
</dbReference>
<dbReference type="InterPro" id="IPR023214">
    <property type="entry name" value="HAD_sf"/>
</dbReference>
<organism evidence="4 5">
    <name type="scientific">Mesorhizobium sanjuanii</name>
    <dbReference type="NCBI Taxonomy" id="2037900"/>
    <lineage>
        <taxon>Bacteria</taxon>
        <taxon>Pseudomonadati</taxon>
        <taxon>Pseudomonadota</taxon>
        <taxon>Alphaproteobacteria</taxon>
        <taxon>Hyphomicrobiales</taxon>
        <taxon>Phyllobacteriaceae</taxon>
        <taxon>Mesorhizobium</taxon>
    </lineage>
</organism>
<evidence type="ECO:0000256" key="3">
    <source>
        <dbReference type="ARBA" id="ARBA00022801"/>
    </source>
</evidence>
<dbReference type="Gene3D" id="3.40.50.1000">
    <property type="entry name" value="HAD superfamily/HAD-like"/>
    <property type="match status" value="1"/>
</dbReference>
<evidence type="ECO:0000256" key="2">
    <source>
        <dbReference type="ARBA" id="ARBA00022723"/>
    </source>
</evidence>
<dbReference type="EMBL" id="NWQG01000180">
    <property type="protein sequence ID" value="PDQ18518.1"/>
    <property type="molecule type" value="Genomic_DNA"/>
</dbReference>
<dbReference type="Gene3D" id="1.10.150.240">
    <property type="entry name" value="Putative phosphatase, domain 2"/>
    <property type="match status" value="1"/>
</dbReference>
<keyword evidence="5" id="KW-1185">Reference proteome</keyword>
<dbReference type="PANTHER" id="PTHR42896:SF2">
    <property type="entry name" value="CBBY-LIKE PROTEIN"/>
    <property type="match status" value="1"/>
</dbReference>
<sequence length="239" mass="25780">MMHALIFDCDGVLVDTERDGHRVAFNQAFAQLGIDCVWSVERYGELLATAGGKERMRRHFDETQWPPNYPDRQALIALIHRLKTDIFMALIRTGELPLRPGVRRIVDEAIAENVTLAVCSTSNEKAVQAVVDVMLGPQRSGKISVFAGDAVGAKKPAPDIYDLAAKTLGLSPAHCMVIEDSNNGLRAAKAAGMKCIVTISSYTGEEDFTLADRVVADLDAGIDIPACRAIVDASSLAAL</sequence>
<gene>
    <name evidence="4" type="ORF">CN311_24220</name>
</gene>
<dbReference type="NCBIfam" id="TIGR01509">
    <property type="entry name" value="HAD-SF-IA-v3"/>
    <property type="match status" value="1"/>
</dbReference>
<dbReference type="InterPro" id="IPR023198">
    <property type="entry name" value="PGP-like_dom2"/>
</dbReference>
<dbReference type="InterPro" id="IPR006439">
    <property type="entry name" value="HAD-SF_hydro_IA"/>
</dbReference>
<evidence type="ECO:0000313" key="5">
    <source>
        <dbReference type="Proteomes" id="UP000219182"/>
    </source>
</evidence>
<dbReference type="Pfam" id="PF00702">
    <property type="entry name" value="Hydrolase"/>
    <property type="match status" value="1"/>
</dbReference>
<keyword evidence="3" id="KW-0378">Hydrolase</keyword>
<evidence type="ECO:0000313" key="4">
    <source>
        <dbReference type="EMBL" id="PDQ18518.1"/>
    </source>
</evidence>
<comment type="caution">
    <text evidence="4">The sequence shown here is derived from an EMBL/GenBank/DDBJ whole genome shotgun (WGS) entry which is preliminary data.</text>
</comment>
<dbReference type="FunFam" id="3.40.50.1000:FF:000036">
    <property type="entry name" value="HAD family hydrolase"/>
    <property type="match status" value="1"/>
</dbReference>
<name>A0A2A6FAQ2_9HYPH</name>
<evidence type="ECO:0000256" key="1">
    <source>
        <dbReference type="ARBA" id="ARBA00006171"/>
    </source>
</evidence>
<dbReference type="InterPro" id="IPR036412">
    <property type="entry name" value="HAD-like_sf"/>
</dbReference>
<keyword evidence="2" id="KW-0479">Metal-binding</keyword>
<dbReference type="Proteomes" id="UP000219182">
    <property type="component" value="Unassembled WGS sequence"/>
</dbReference>
<dbReference type="SFLD" id="SFLDG01129">
    <property type="entry name" value="C1.5:_HAD__Beta-PGM__Phosphata"/>
    <property type="match status" value="1"/>
</dbReference>
<accession>A0A2A6FAQ2</accession>
<dbReference type="GO" id="GO:0000287">
    <property type="term" value="F:magnesium ion binding"/>
    <property type="evidence" value="ECO:0007669"/>
    <property type="project" value="UniProtKB-ARBA"/>
</dbReference>
<dbReference type="InterPro" id="IPR044999">
    <property type="entry name" value="CbbY-like"/>
</dbReference>
<dbReference type="RefSeq" id="WP_097576201.1">
    <property type="nucleotide sequence ID" value="NZ_NWQG01000180.1"/>
</dbReference>
<dbReference type="SFLD" id="SFLDG01135">
    <property type="entry name" value="C1.5.6:_HAD__Beta-PGM__Phospha"/>
    <property type="match status" value="1"/>
</dbReference>
<comment type="similarity">
    <text evidence="1">Belongs to the HAD-like hydrolase superfamily. CbbY/CbbZ/Gph/YieH family.</text>
</comment>